<dbReference type="PIRSF" id="PIRSF016838">
    <property type="entry name" value="PafC"/>
    <property type="match status" value="1"/>
</dbReference>
<name>A0A6J6MQR8_9ZZZZ</name>
<dbReference type="PROSITE" id="PS52050">
    <property type="entry name" value="WYL"/>
    <property type="match status" value="1"/>
</dbReference>
<accession>A0A6J6MQR8</accession>
<dbReference type="InterPro" id="IPR051534">
    <property type="entry name" value="CBASS_pafABC_assoc_protein"/>
</dbReference>
<dbReference type="InterPro" id="IPR026881">
    <property type="entry name" value="WYL_dom"/>
</dbReference>
<evidence type="ECO:0000259" key="1">
    <source>
        <dbReference type="Pfam" id="PF13280"/>
    </source>
</evidence>
<dbReference type="InterPro" id="IPR043839">
    <property type="entry name" value="PafC_HTH"/>
</dbReference>
<feature type="domain" description="WYL" evidence="1">
    <location>
        <begin position="147"/>
        <end position="210"/>
    </location>
</feature>
<proteinExistence type="predicted"/>
<protein>
    <submittedName>
        <fullName evidence="3">Unannotated protein</fullName>
    </submittedName>
</protein>
<dbReference type="Pfam" id="PF13280">
    <property type="entry name" value="WYL"/>
    <property type="match status" value="1"/>
</dbReference>
<sequence length="306" mass="33916">MAKSPQTPLSRTSRLLDLVPYVSAHQGIDLKVLADVFDVTPNQMVADLTTLWMCGLPGYTPLELMDLSFDSGYVTIHNADTLSQPRNLTIEESIALLLGLDLVMQSLPADREDLKSMATSLIRKLSLQANLLSPLRAEPHHNKKNSAAILLAISTKKMLRIKYHALYSDEVTERDISPIEIRYENSHDYVFAYCHTAQAFRSFRIDRILDSKQAHASASVTGSTVSEASTISYSLKLRTNQRDVMERFNLGKTQMASEVTSRAFSPQWLIRSVMASAGSAELTEPRVIRAEIAAAAAAILQKYGES</sequence>
<reference evidence="3" key="1">
    <citation type="submission" date="2020-05" db="EMBL/GenBank/DDBJ databases">
        <authorList>
            <person name="Chiriac C."/>
            <person name="Salcher M."/>
            <person name="Ghai R."/>
            <person name="Kavagutti S V."/>
        </authorList>
    </citation>
    <scope>NUCLEOTIDE SEQUENCE</scope>
</reference>
<dbReference type="Pfam" id="PF19187">
    <property type="entry name" value="HTH_PafC"/>
    <property type="match status" value="1"/>
</dbReference>
<organism evidence="3">
    <name type="scientific">freshwater metagenome</name>
    <dbReference type="NCBI Taxonomy" id="449393"/>
    <lineage>
        <taxon>unclassified sequences</taxon>
        <taxon>metagenomes</taxon>
        <taxon>ecological metagenomes</taxon>
    </lineage>
</organism>
<dbReference type="PANTHER" id="PTHR34580">
    <property type="match status" value="1"/>
</dbReference>
<dbReference type="PANTHER" id="PTHR34580:SF1">
    <property type="entry name" value="PROTEIN PAFC"/>
    <property type="match status" value="1"/>
</dbReference>
<gene>
    <name evidence="3" type="ORF">UFOPK2359_00272</name>
</gene>
<evidence type="ECO:0000259" key="2">
    <source>
        <dbReference type="Pfam" id="PF19187"/>
    </source>
</evidence>
<dbReference type="AlphaFoldDB" id="A0A6J6MQR8"/>
<feature type="domain" description="PafC HTH" evidence="2">
    <location>
        <begin position="11"/>
        <end position="121"/>
    </location>
</feature>
<evidence type="ECO:0000313" key="3">
    <source>
        <dbReference type="EMBL" id="CAB4674975.1"/>
    </source>
</evidence>
<dbReference type="EMBL" id="CAEZXG010000009">
    <property type="protein sequence ID" value="CAB4674975.1"/>
    <property type="molecule type" value="Genomic_DNA"/>
</dbReference>
<dbReference type="InterPro" id="IPR028349">
    <property type="entry name" value="PafC-like"/>
</dbReference>